<sequence length="104" mass="11925">MIRKAFVMSVNPGSEAEYERRHNPIWADLEAELKSHGVSNYSIFLHPGTRQLFAYVEIEDEARWAAIAATPACQRWWRHMGDVMPSNPDASPVSESLREVFHLD</sequence>
<dbReference type="PANTHER" id="PTHR34389:SF2">
    <property type="entry name" value="L-RHAMNOSE MUTAROTASE"/>
    <property type="match status" value="1"/>
</dbReference>
<proteinExistence type="inferred from homology"/>
<name>A0A1J5RGW8_9ZZZZ</name>
<organism evidence="6">
    <name type="scientific">mine drainage metagenome</name>
    <dbReference type="NCBI Taxonomy" id="410659"/>
    <lineage>
        <taxon>unclassified sequences</taxon>
        <taxon>metagenomes</taxon>
        <taxon>ecological metagenomes</taxon>
    </lineage>
</organism>
<dbReference type="EMBL" id="MLJW01000175">
    <property type="protein sequence ID" value="OIQ95001.1"/>
    <property type="molecule type" value="Genomic_DNA"/>
</dbReference>
<dbReference type="InterPro" id="IPR008000">
    <property type="entry name" value="Rham/fucose_mutarotase"/>
</dbReference>
<dbReference type="Pfam" id="PF05336">
    <property type="entry name" value="rhaM"/>
    <property type="match status" value="1"/>
</dbReference>
<evidence type="ECO:0000256" key="3">
    <source>
        <dbReference type="ARBA" id="ARBA00023277"/>
    </source>
</evidence>
<dbReference type="SUPFAM" id="SSF54909">
    <property type="entry name" value="Dimeric alpha+beta barrel"/>
    <property type="match status" value="1"/>
</dbReference>
<dbReference type="AlphaFoldDB" id="A0A1J5RGW8"/>
<dbReference type="Gene3D" id="3.30.70.100">
    <property type="match status" value="1"/>
</dbReference>
<dbReference type="NCBIfam" id="TIGR02625">
    <property type="entry name" value="YiiL_rotase"/>
    <property type="match status" value="1"/>
</dbReference>
<dbReference type="GO" id="GO:0019301">
    <property type="term" value="P:rhamnose catabolic process"/>
    <property type="evidence" value="ECO:0007669"/>
    <property type="project" value="TreeGrafter"/>
</dbReference>
<keyword evidence="1" id="KW-0963">Cytoplasm</keyword>
<evidence type="ECO:0000256" key="5">
    <source>
        <dbReference type="SAM" id="MobiDB-lite"/>
    </source>
</evidence>
<keyword evidence="2 6" id="KW-0413">Isomerase</keyword>
<dbReference type="InterPro" id="IPR011008">
    <property type="entry name" value="Dimeric_a/b-barrel"/>
</dbReference>
<dbReference type="HAMAP" id="MF_01663">
    <property type="entry name" value="L_rham_rotase"/>
    <property type="match status" value="1"/>
</dbReference>
<evidence type="ECO:0000256" key="4">
    <source>
        <dbReference type="ARBA" id="ARBA00023308"/>
    </source>
</evidence>
<evidence type="ECO:0000256" key="2">
    <source>
        <dbReference type="ARBA" id="ARBA00023235"/>
    </source>
</evidence>
<dbReference type="EC" id="5.1.3.-" evidence="6"/>
<dbReference type="InterPro" id="IPR013448">
    <property type="entry name" value="L-rhamnose_mutarotase"/>
</dbReference>
<gene>
    <name evidence="6" type="primary">rhaM_2</name>
    <name evidence="6" type="ORF">GALL_230150</name>
</gene>
<evidence type="ECO:0000313" key="6">
    <source>
        <dbReference type="EMBL" id="OIQ95001.1"/>
    </source>
</evidence>
<keyword evidence="3" id="KW-0119">Carbohydrate metabolism</keyword>
<accession>A0A1J5RGW8</accession>
<comment type="caution">
    <text evidence="6">The sequence shown here is derived from an EMBL/GenBank/DDBJ whole genome shotgun (WGS) entry which is preliminary data.</text>
</comment>
<dbReference type="GO" id="GO:0016857">
    <property type="term" value="F:racemase and epimerase activity, acting on carbohydrates and derivatives"/>
    <property type="evidence" value="ECO:0007669"/>
    <property type="project" value="InterPro"/>
</dbReference>
<keyword evidence="4" id="KW-0684">Rhamnose metabolism</keyword>
<dbReference type="GO" id="GO:0005737">
    <property type="term" value="C:cytoplasm"/>
    <property type="evidence" value="ECO:0007669"/>
    <property type="project" value="InterPro"/>
</dbReference>
<protein>
    <submittedName>
        <fullName evidence="6">L-rhamnose mutarotase</fullName>
        <ecNumber evidence="6">5.1.3.-</ecNumber>
    </submittedName>
</protein>
<reference evidence="6" key="1">
    <citation type="submission" date="2016-10" db="EMBL/GenBank/DDBJ databases">
        <title>Sequence of Gallionella enrichment culture.</title>
        <authorList>
            <person name="Poehlein A."/>
            <person name="Muehling M."/>
            <person name="Daniel R."/>
        </authorList>
    </citation>
    <scope>NUCLEOTIDE SEQUENCE</scope>
</reference>
<evidence type="ECO:0000256" key="1">
    <source>
        <dbReference type="ARBA" id="ARBA00022490"/>
    </source>
</evidence>
<dbReference type="PANTHER" id="PTHR34389">
    <property type="entry name" value="L-RHAMNOSE MUTAROTASE"/>
    <property type="match status" value="1"/>
</dbReference>
<feature type="region of interest" description="Disordered" evidence="5">
    <location>
        <begin position="85"/>
        <end position="104"/>
    </location>
</feature>